<evidence type="ECO:0000259" key="7">
    <source>
        <dbReference type="Pfam" id="PF13632"/>
    </source>
</evidence>
<name>A0ABV9E395_9ACTN</name>
<dbReference type="Proteomes" id="UP001595923">
    <property type="component" value="Unassembled WGS sequence"/>
</dbReference>
<evidence type="ECO:0000256" key="2">
    <source>
        <dbReference type="ARBA" id="ARBA00006739"/>
    </source>
</evidence>
<comment type="caution">
    <text evidence="8">The sequence shown here is derived from an EMBL/GenBank/DDBJ whole genome shotgun (WGS) entry which is preliminary data.</text>
</comment>
<reference evidence="9" key="1">
    <citation type="journal article" date="2019" name="Int. J. Syst. Evol. Microbiol.">
        <title>The Global Catalogue of Microorganisms (GCM) 10K type strain sequencing project: providing services to taxonomists for standard genome sequencing and annotation.</title>
        <authorList>
            <consortium name="The Broad Institute Genomics Platform"/>
            <consortium name="The Broad Institute Genome Sequencing Center for Infectious Disease"/>
            <person name="Wu L."/>
            <person name="Ma J."/>
        </authorList>
    </citation>
    <scope>NUCLEOTIDE SEQUENCE [LARGE SCALE GENOMIC DNA]</scope>
    <source>
        <strain evidence="9">XZYJ18</strain>
    </source>
</reference>
<dbReference type="InterPro" id="IPR029044">
    <property type="entry name" value="Nucleotide-diphossugar_trans"/>
</dbReference>
<dbReference type="GO" id="GO:0016757">
    <property type="term" value="F:glycosyltransferase activity"/>
    <property type="evidence" value="ECO:0007669"/>
    <property type="project" value="UniProtKB-KW"/>
</dbReference>
<feature type="region of interest" description="Disordered" evidence="5">
    <location>
        <begin position="526"/>
        <end position="567"/>
    </location>
</feature>
<keyword evidence="3 8" id="KW-0328">Glycosyltransferase</keyword>
<dbReference type="Pfam" id="PF13632">
    <property type="entry name" value="Glyco_trans_2_3"/>
    <property type="match status" value="1"/>
</dbReference>
<keyword evidence="9" id="KW-1185">Reference proteome</keyword>
<evidence type="ECO:0000256" key="5">
    <source>
        <dbReference type="SAM" id="MobiDB-lite"/>
    </source>
</evidence>
<evidence type="ECO:0000256" key="1">
    <source>
        <dbReference type="ARBA" id="ARBA00004776"/>
    </source>
</evidence>
<dbReference type="EMBL" id="JBHSFQ010000040">
    <property type="protein sequence ID" value="MFC4565571.1"/>
    <property type="molecule type" value="Genomic_DNA"/>
</dbReference>
<dbReference type="InterPro" id="IPR001173">
    <property type="entry name" value="Glyco_trans_2-like"/>
</dbReference>
<dbReference type="EC" id="2.4.-.-" evidence="8"/>
<dbReference type="PANTHER" id="PTHR43179:SF12">
    <property type="entry name" value="GALACTOFURANOSYLTRANSFERASE GLFT2"/>
    <property type="match status" value="1"/>
</dbReference>
<organism evidence="8 9">
    <name type="scientific">Nocardiopsis mangrovi</name>
    <dbReference type="NCBI Taxonomy" id="1179818"/>
    <lineage>
        <taxon>Bacteria</taxon>
        <taxon>Bacillati</taxon>
        <taxon>Actinomycetota</taxon>
        <taxon>Actinomycetes</taxon>
        <taxon>Streptosporangiales</taxon>
        <taxon>Nocardiopsidaceae</taxon>
        <taxon>Nocardiopsis</taxon>
    </lineage>
</organism>
<feature type="domain" description="Glycosyltransferase 2-like" evidence="6">
    <location>
        <begin position="109"/>
        <end position="219"/>
    </location>
</feature>
<keyword evidence="4 8" id="KW-0808">Transferase</keyword>
<proteinExistence type="inferred from homology"/>
<dbReference type="PANTHER" id="PTHR43179">
    <property type="entry name" value="RHAMNOSYLTRANSFERASE WBBL"/>
    <property type="match status" value="1"/>
</dbReference>
<evidence type="ECO:0000313" key="9">
    <source>
        <dbReference type="Proteomes" id="UP001595923"/>
    </source>
</evidence>
<evidence type="ECO:0000256" key="4">
    <source>
        <dbReference type="ARBA" id="ARBA00022679"/>
    </source>
</evidence>
<comment type="similarity">
    <text evidence="2">Belongs to the glycosyltransferase 2 family.</text>
</comment>
<sequence length="567" mass="58328">MSPHTENAASALGGPPIGRGAAALPAGFRIALDPGTAFWSGGRMATGGAPWAVVRFGAAAGPGLAALRRAGPRGVAVTSATARALARRLLDRGLAHPVPESRPGPHDVTVVVPAFGRAGELDRCLAAVEGARVIVVDDGSPDPGELRRVAAAHGARLVRHRRNRGPAAARNTGARLADTPFVAFVDSDCRPEPGWLDILMPRFDDPMVAAVGPRVVPRPAGPDPTVVTPAILGGRVAAAADPRDVAANLVPSAAAVTGDGLLARYEAARSALDMGSRPALVRPGARLGFVPTATLVVRVAAVRGLVFDEALRLGEDVDFVWRLTDRGWHVRYAPEARVAHTARLEPVAWARRRHEYGTSAAALADRHPGRLAPARPSAWNLAVLACLASGRPLPAAACAALATGLLARGLRGSPGRWTMSAAIVGQGAVADAAAIGHALRREWWPLGLLCLAASGANGAARAGAAAMLAPVAAEWLTDRPAVDLIRYTALRLVDDLAYGSGVTASAWRHRSPAPLLPRVRLPLPGRRRRRLGAAGPPGGDKGRGVPGSPAREAGGPRRSGASTGAGA</sequence>
<comment type="pathway">
    <text evidence="1">Cell wall biogenesis; cell wall polysaccharide biosynthesis.</text>
</comment>
<dbReference type="SUPFAM" id="SSF53448">
    <property type="entry name" value="Nucleotide-diphospho-sugar transferases"/>
    <property type="match status" value="1"/>
</dbReference>
<evidence type="ECO:0000256" key="3">
    <source>
        <dbReference type="ARBA" id="ARBA00022676"/>
    </source>
</evidence>
<gene>
    <name evidence="8" type="ORF">ACFO4E_27250</name>
</gene>
<evidence type="ECO:0000313" key="8">
    <source>
        <dbReference type="EMBL" id="MFC4565571.1"/>
    </source>
</evidence>
<protein>
    <submittedName>
        <fullName evidence="8">Glycosyltransferase</fullName>
        <ecNumber evidence="8">2.4.-.-</ecNumber>
    </submittedName>
</protein>
<evidence type="ECO:0000259" key="6">
    <source>
        <dbReference type="Pfam" id="PF00535"/>
    </source>
</evidence>
<dbReference type="RefSeq" id="WP_378579675.1">
    <property type="nucleotide sequence ID" value="NZ_JBHSFQ010000040.1"/>
</dbReference>
<dbReference type="Gene3D" id="3.90.550.10">
    <property type="entry name" value="Spore Coat Polysaccharide Biosynthesis Protein SpsA, Chain A"/>
    <property type="match status" value="1"/>
</dbReference>
<accession>A0ABV9E395</accession>
<dbReference type="Pfam" id="PF00535">
    <property type="entry name" value="Glycos_transf_2"/>
    <property type="match status" value="1"/>
</dbReference>
<dbReference type="CDD" id="cd00761">
    <property type="entry name" value="Glyco_tranf_GTA_type"/>
    <property type="match status" value="1"/>
</dbReference>
<feature type="domain" description="Glycosyltransferase 2-like" evidence="7">
    <location>
        <begin position="225"/>
        <end position="361"/>
    </location>
</feature>